<dbReference type="InterPro" id="IPR007634">
    <property type="entry name" value="RNA_pol_sigma_54_DNA-bd"/>
</dbReference>
<dbReference type="PANTHER" id="PTHR32248:SF4">
    <property type="entry name" value="RNA POLYMERASE SIGMA-54 FACTOR"/>
    <property type="match status" value="1"/>
</dbReference>
<keyword evidence="2" id="KW-0240">DNA-directed RNA polymerase</keyword>
<dbReference type="Proteomes" id="UP000315971">
    <property type="component" value="Unassembled WGS sequence"/>
</dbReference>
<protein>
    <submittedName>
        <fullName evidence="12">RNA polymerase, sigma 54 subunit, RpoN/SigL</fullName>
    </submittedName>
</protein>
<keyword evidence="5" id="KW-0805">Transcription regulation</keyword>
<keyword evidence="13" id="KW-1185">Reference proteome</keyword>
<feature type="domain" description="RNA polymerase sigma factor 54 DNA-binding" evidence="10">
    <location>
        <begin position="330"/>
        <end position="488"/>
    </location>
</feature>
<name>A0A521EBW2_9SPHI</name>
<dbReference type="PROSITE" id="PS00718">
    <property type="entry name" value="SIGMA54_2"/>
    <property type="match status" value="1"/>
</dbReference>
<dbReference type="PIRSF" id="PIRSF000774">
    <property type="entry name" value="RpoN"/>
    <property type="match status" value="1"/>
</dbReference>
<evidence type="ECO:0000313" key="12">
    <source>
        <dbReference type="EMBL" id="SMO81369.1"/>
    </source>
</evidence>
<evidence type="ECO:0000256" key="9">
    <source>
        <dbReference type="SAM" id="MobiDB-lite"/>
    </source>
</evidence>
<proteinExistence type="inferred from homology"/>
<reference evidence="12 13" key="1">
    <citation type="submission" date="2017-05" db="EMBL/GenBank/DDBJ databases">
        <authorList>
            <person name="Varghese N."/>
            <person name="Submissions S."/>
        </authorList>
    </citation>
    <scope>NUCLEOTIDE SEQUENCE [LARGE SCALE GENOMIC DNA]</scope>
    <source>
        <strain evidence="12 13">DSM 21342</strain>
    </source>
</reference>
<accession>A0A521EBW2</accession>
<dbReference type="GO" id="GO:0016987">
    <property type="term" value="F:sigma factor activity"/>
    <property type="evidence" value="ECO:0007669"/>
    <property type="project" value="UniProtKB-KW"/>
</dbReference>
<evidence type="ECO:0000256" key="8">
    <source>
        <dbReference type="ARBA" id="ARBA00023163"/>
    </source>
</evidence>
<dbReference type="Pfam" id="PF04963">
    <property type="entry name" value="Sigma54_CBD"/>
    <property type="match status" value="1"/>
</dbReference>
<evidence type="ECO:0000313" key="13">
    <source>
        <dbReference type="Proteomes" id="UP000315971"/>
    </source>
</evidence>
<evidence type="ECO:0000256" key="3">
    <source>
        <dbReference type="ARBA" id="ARBA00022679"/>
    </source>
</evidence>
<evidence type="ECO:0000259" key="10">
    <source>
        <dbReference type="Pfam" id="PF04552"/>
    </source>
</evidence>
<dbReference type="Gene3D" id="1.10.10.1330">
    <property type="entry name" value="RNA polymerase sigma-54 factor, core-binding domain"/>
    <property type="match status" value="1"/>
</dbReference>
<keyword evidence="3" id="KW-0808">Transferase</keyword>
<dbReference type="RefSeq" id="WP_142604664.1">
    <property type="nucleotide sequence ID" value="NZ_FXSZ01000013.1"/>
</dbReference>
<dbReference type="EMBL" id="FXSZ01000013">
    <property type="protein sequence ID" value="SMO81369.1"/>
    <property type="molecule type" value="Genomic_DNA"/>
</dbReference>
<dbReference type="Pfam" id="PF00309">
    <property type="entry name" value="Sigma54_AID"/>
    <property type="match status" value="1"/>
</dbReference>
<organism evidence="12 13">
    <name type="scientific">Solitalea koreensis</name>
    <dbReference type="NCBI Taxonomy" id="543615"/>
    <lineage>
        <taxon>Bacteria</taxon>
        <taxon>Pseudomonadati</taxon>
        <taxon>Bacteroidota</taxon>
        <taxon>Sphingobacteriia</taxon>
        <taxon>Sphingobacteriales</taxon>
        <taxon>Sphingobacteriaceae</taxon>
        <taxon>Solitalea</taxon>
    </lineage>
</organism>
<keyword evidence="6" id="KW-0731">Sigma factor</keyword>
<comment type="similarity">
    <text evidence="1">Belongs to the sigma-54 factor family.</text>
</comment>
<evidence type="ECO:0000256" key="5">
    <source>
        <dbReference type="ARBA" id="ARBA00023015"/>
    </source>
</evidence>
<feature type="domain" description="RNA polymerase sigma factor 54 core-binding" evidence="11">
    <location>
        <begin position="115"/>
        <end position="308"/>
    </location>
</feature>
<evidence type="ECO:0000259" key="11">
    <source>
        <dbReference type="Pfam" id="PF04963"/>
    </source>
</evidence>
<evidence type="ECO:0000256" key="1">
    <source>
        <dbReference type="ARBA" id="ARBA00008798"/>
    </source>
</evidence>
<dbReference type="InterPro" id="IPR007046">
    <property type="entry name" value="RNA_pol_sigma_54_core-bd"/>
</dbReference>
<dbReference type="GO" id="GO:0000428">
    <property type="term" value="C:DNA-directed RNA polymerase complex"/>
    <property type="evidence" value="ECO:0007669"/>
    <property type="project" value="UniProtKB-KW"/>
</dbReference>
<dbReference type="InterPro" id="IPR038709">
    <property type="entry name" value="RpoN_core-bd_sf"/>
</dbReference>
<dbReference type="PROSITE" id="PS50044">
    <property type="entry name" value="SIGMA54_3"/>
    <property type="match status" value="1"/>
</dbReference>
<gene>
    <name evidence="12" type="ORF">SAMN06265350_11322</name>
</gene>
<dbReference type="PANTHER" id="PTHR32248">
    <property type="entry name" value="RNA POLYMERASE SIGMA-54 FACTOR"/>
    <property type="match status" value="1"/>
</dbReference>
<evidence type="ECO:0000256" key="2">
    <source>
        <dbReference type="ARBA" id="ARBA00022478"/>
    </source>
</evidence>
<keyword evidence="8" id="KW-0804">Transcription</keyword>
<evidence type="ECO:0000256" key="7">
    <source>
        <dbReference type="ARBA" id="ARBA00023125"/>
    </source>
</evidence>
<feature type="region of interest" description="Disordered" evidence="9">
    <location>
        <begin position="54"/>
        <end position="79"/>
    </location>
</feature>
<dbReference type="Gene3D" id="1.10.10.60">
    <property type="entry name" value="Homeodomain-like"/>
    <property type="match status" value="1"/>
</dbReference>
<dbReference type="InterPro" id="IPR000394">
    <property type="entry name" value="RNA_pol_sigma_54"/>
</dbReference>
<dbReference type="GO" id="GO:0003677">
    <property type="term" value="F:DNA binding"/>
    <property type="evidence" value="ECO:0007669"/>
    <property type="project" value="UniProtKB-KW"/>
</dbReference>
<dbReference type="NCBIfam" id="TIGR02395">
    <property type="entry name" value="rpoN_sigma"/>
    <property type="match status" value="1"/>
</dbReference>
<dbReference type="GO" id="GO:0016779">
    <property type="term" value="F:nucleotidyltransferase activity"/>
    <property type="evidence" value="ECO:0007669"/>
    <property type="project" value="UniProtKB-KW"/>
</dbReference>
<evidence type="ECO:0000256" key="4">
    <source>
        <dbReference type="ARBA" id="ARBA00022695"/>
    </source>
</evidence>
<dbReference type="Pfam" id="PF04552">
    <property type="entry name" value="Sigma54_DBD"/>
    <property type="match status" value="1"/>
</dbReference>
<dbReference type="PRINTS" id="PR00045">
    <property type="entry name" value="SIGMA54FCT"/>
</dbReference>
<keyword evidence="4" id="KW-0548">Nucleotidyltransferase</keyword>
<dbReference type="AlphaFoldDB" id="A0A521EBW2"/>
<dbReference type="GO" id="GO:0006352">
    <property type="term" value="P:DNA-templated transcription initiation"/>
    <property type="evidence" value="ECO:0007669"/>
    <property type="project" value="InterPro"/>
</dbReference>
<evidence type="ECO:0000256" key="6">
    <source>
        <dbReference type="ARBA" id="ARBA00023082"/>
    </source>
</evidence>
<sequence>MLKQNLQQRLLQKLSPQQLQFIKLLQVSTVMLDARIKEELEENPALEDISLIQHEEKEEYSFEDEEKEDYKEELTDNSDEFSIEDYLQDDSEKDYATSMAYDSDDEEEKKELPYAQSSSFYETLQFQLNLIALDDKDFLIAQQIIGSLDDDGYLRRSLISLSDDLAFAQNIDATEEELERMLKLIQSLDPAGIGARDLQECLLIQLRKKDVENPTIKLAIEIVEHHLDEFTKKHYDKLERILNISAERLKDAVNEILKLNPKPGDSSADGNSKQMQIIPDFAIRNNDGVLVLTLNSKNAPELKISRDYREMFDTYDKQSSKDKKLKEAVQFVKQKLDSAKWFIDAIKQRQQTLIKTMNAIMHYQYDYFLEGDERKLRPMILKDIADQIGMDISTVSRVANSKYVQTEFGTFLLKSFFSEAIQTESGEEVSNREVKKILEDCIGKEDKHRPLADEKLAEILKDKGYNIARRTVAKYREQMNIPVARLRKEL</sequence>
<keyword evidence="7" id="KW-0238">DNA-binding</keyword>
<dbReference type="OrthoDB" id="9814402at2"/>
<dbReference type="GO" id="GO:0001216">
    <property type="term" value="F:DNA-binding transcription activator activity"/>
    <property type="evidence" value="ECO:0007669"/>
    <property type="project" value="InterPro"/>
</dbReference>